<evidence type="ECO:0000256" key="1">
    <source>
        <dbReference type="PROSITE-ProRule" id="PRU00042"/>
    </source>
</evidence>
<evidence type="ECO:0000313" key="3">
    <source>
        <dbReference type="EMBL" id="RNA16449.1"/>
    </source>
</evidence>
<evidence type="ECO:0000259" key="2">
    <source>
        <dbReference type="PROSITE" id="PS50157"/>
    </source>
</evidence>
<keyword evidence="4" id="KW-1185">Reference proteome</keyword>
<keyword evidence="1" id="KW-0479">Metal-binding</keyword>
<dbReference type="Proteomes" id="UP000276133">
    <property type="component" value="Unassembled WGS sequence"/>
</dbReference>
<feature type="domain" description="C2H2-type" evidence="2">
    <location>
        <begin position="115"/>
        <end position="139"/>
    </location>
</feature>
<proteinExistence type="predicted"/>
<dbReference type="InterPro" id="IPR013087">
    <property type="entry name" value="Znf_C2H2_type"/>
</dbReference>
<reference evidence="3 4" key="1">
    <citation type="journal article" date="2018" name="Sci. Rep.">
        <title>Genomic signatures of local adaptation to the degree of environmental predictability in rotifers.</title>
        <authorList>
            <person name="Franch-Gras L."/>
            <person name="Hahn C."/>
            <person name="Garcia-Roger E.M."/>
            <person name="Carmona M.J."/>
            <person name="Serra M."/>
            <person name="Gomez A."/>
        </authorList>
    </citation>
    <scope>NUCLEOTIDE SEQUENCE [LARGE SCALE GENOMIC DNA]</scope>
    <source>
        <strain evidence="3">HYR1</strain>
    </source>
</reference>
<protein>
    <recommendedName>
        <fullName evidence="2">C2H2-type domain-containing protein</fullName>
    </recommendedName>
</protein>
<dbReference type="PROSITE" id="PS50157">
    <property type="entry name" value="ZINC_FINGER_C2H2_2"/>
    <property type="match status" value="1"/>
</dbReference>
<dbReference type="AlphaFoldDB" id="A0A3M7QYZ8"/>
<organism evidence="3 4">
    <name type="scientific">Brachionus plicatilis</name>
    <name type="common">Marine rotifer</name>
    <name type="synonym">Brachionus muelleri</name>
    <dbReference type="NCBI Taxonomy" id="10195"/>
    <lineage>
        <taxon>Eukaryota</taxon>
        <taxon>Metazoa</taxon>
        <taxon>Spiralia</taxon>
        <taxon>Gnathifera</taxon>
        <taxon>Rotifera</taxon>
        <taxon>Eurotatoria</taxon>
        <taxon>Monogononta</taxon>
        <taxon>Pseudotrocha</taxon>
        <taxon>Ploima</taxon>
        <taxon>Brachionidae</taxon>
        <taxon>Brachionus</taxon>
    </lineage>
</organism>
<dbReference type="EMBL" id="REGN01004705">
    <property type="protein sequence ID" value="RNA16449.1"/>
    <property type="molecule type" value="Genomic_DNA"/>
</dbReference>
<dbReference type="PROSITE" id="PS00028">
    <property type="entry name" value="ZINC_FINGER_C2H2_1"/>
    <property type="match status" value="1"/>
</dbReference>
<keyword evidence="1" id="KW-0863">Zinc-finger</keyword>
<evidence type="ECO:0000313" key="4">
    <source>
        <dbReference type="Proteomes" id="UP000276133"/>
    </source>
</evidence>
<sequence length="139" mass="15776">MLFEKPLGLACYVTSDFMSIWQPGVEVEIYSVDSVEELNRFKNYESDEKSYPHTETITIKENHFLANGTDSDHEENCESDFGEVSAAICKLKAPIASEPTQSNVKKVLSKHKNPIACPECGKLMKNERGVKRHIEKMHK</sequence>
<keyword evidence="1" id="KW-0862">Zinc</keyword>
<comment type="caution">
    <text evidence="3">The sequence shown here is derived from an EMBL/GenBank/DDBJ whole genome shotgun (WGS) entry which is preliminary data.</text>
</comment>
<gene>
    <name evidence="3" type="ORF">BpHYR1_017867</name>
</gene>
<accession>A0A3M7QYZ8</accession>
<name>A0A3M7QYZ8_BRAPC</name>
<dbReference type="GO" id="GO:0008270">
    <property type="term" value="F:zinc ion binding"/>
    <property type="evidence" value="ECO:0007669"/>
    <property type="project" value="UniProtKB-KW"/>
</dbReference>
<dbReference type="OrthoDB" id="10406271at2759"/>